<dbReference type="PANTHER" id="PTHR11319">
    <property type="entry name" value="G PROTEIN-COUPLED RECEPTOR-RELATED"/>
    <property type="match status" value="1"/>
</dbReference>
<organism evidence="1 2">
    <name type="scientific">Paramecium primaurelia</name>
    <dbReference type="NCBI Taxonomy" id="5886"/>
    <lineage>
        <taxon>Eukaryota</taxon>
        <taxon>Sar</taxon>
        <taxon>Alveolata</taxon>
        <taxon>Ciliophora</taxon>
        <taxon>Intramacronucleata</taxon>
        <taxon>Oligohymenophorea</taxon>
        <taxon>Peniculida</taxon>
        <taxon>Parameciidae</taxon>
        <taxon>Paramecium</taxon>
    </lineage>
</organism>
<gene>
    <name evidence="1" type="ORF">PPRIM_AZ9-3.1.T1460156</name>
</gene>
<dbReference type="AlphaFoldDB" id="A0A8S1Q7S9"/>
<evidence type="ECO:0000313" key="1">
    <source>
        <dbReference type="EMBL" id="CAD8111215.1"/>
    </source>
</evidence>
<comment type="caution">
    <text evidence="1">The sequence shown here is derived from an EMBL/GenBank/DDBJ whole genome shotgun (WGS) entry which is preliminary data.</text>
</comment>
<sequence length="288" mass="34299">MQFDLRNFDIKSHSIQDTNHLQSIAYGLNTNKYNMGSSKLNFDPYSQDDKIYEILTECKTEYQDIALSYRMRVKSFFCQLDEFYISGSCQICQSDKGFNSMTYNTTKCPTFDKTKFQAITSNGIQLKTGYWRPNYVSNFIERCYKNADQCLGGWSIGGNSDLCEECDKFDLRGDGQYFKNQYYLECQQFQELSKRLIAFFLILFQQTQQIIIQGRFYQLYLPSEALKNQINYLHRLNQNKNLPIFYSILIKIMKVFYLNYFQITYGYFHLLLNLHQIFILFKLYQIIQ</sequence>
<evidence type="ECO:0000313" key="2">
    <source>
        <dbReference type="Proteomes" id="UP000688137"/>
    </source>
</evidence>
<keyword evidence="2" id="KW-1185">Reference proteome</keyword>
<dbReference type="Proteomes" id="UP000688137">
    <property type="component" value="Unassembled WGS sequence"/>
</dbReference>
<accession>A0A8S1Q7S9</accession>
<name>A0A8S1Q7S9_PARPR</name>
<reference evidence="1" key="1">
    <citation type="submission" date="2021-01" db="EMBL/GenBank/DDBJ databases">
        <authorList>
            <consortium name="Genoscope - CEA"/>
            <person name="William W."/>
        </authorList>
    </citation>
    <scope>NUCLEOTIDE SEQUENCE</scope>
</reference>
<dbReference type="EMBL" id="CAJJDM010000150">
    <property type="protein sequence ID" value="CAD8111215.1"/>
    <property type="molecule type" value="Genomic_DNA"/>
</dbReference>
<proteinExistence type="predicted"/>
<dbReference type="PANTHER" id="PTHR11319:SF35">
    <property type="entry name" value="OUTER MEMBRANE PROTEIN PMPC-RELATED"/>
    <property type="match status" value="1"/>
</dbReference>
<protein>
    <submittedName>
        <fullName evidence="1">Uncharacterized protein</fullName>
    </submittedName>
</protein>